<dbReference type="GO" id="GO:0000722">
    <property type="term" value="P:telomere maintenance via recombination"/>
    <property type="evidence" value="ECO:0007669"/>
    <property type="project" value="EnsemblFungi"/>
</dbReference>
<gene>
    <name evidence="10" type="ordered locus">DEHA2G13376g</name>
</gene>
<keyword evidence="11" id="KW-1185">Reference proteome</keyword>
<dbReference type="STRING" id="284592.B5RUS0"/>
<evidence type="ECO:0000256" key="6">
    <source>
        <dbReference type="ARBA" id="ARBA00023235"/>
    </source>
</evidence>
<dbReference type="EC" id="5.6.2.1" evidence="3 7"/>
<dbReference type="GO" id="GO:0031422">
    <property type="term" value="C:RecQ family helicase-topoisomerase III complex"/>
    <property type="evidence" value="ECO:0007669"/>
    <property type="project" value="EnsemblFungi"/>
</dbReference>
<evidence type="ECO:0000256" key="3">
    <source>
        <dbReference type="ARBA" id="ARBA00012891"/>
    </source>
</evidence>
<dbReference type="GO" id="GO:0003917">
    <property type="term" value="F:DNA topoisomerase type I (single strand cut, ATP-independent) activity"/>
    <property type="evidence" value="ECO:0007669"/>
    <property type="project" value="UniProtKB-EC"/>
</dbReference>
<dbReference type="InterPro" id="IPR013826">
    <property type="entry name" value="Topo_IA_cen_sub3"/>
</dbReference>
<keyword evidence="6 7" id="KW-0413">Isomerase</keyword>
<organism evidence="10 11">
    <name type="scientific">Debaryomyces hansenii (strain ATCC 36239 / CBS 767 / BCRC 21394 / JCM 1990 / NBRC 0083 / IGC 2968)</name>
    <name type="common">Yeast</name>
    <name type="synonym">Torulaspora hansenii</name>
    <dbReference type="NCBI Taxonomy" id="284592"/>
    <lineage>
        <taxon>Eukaryota</taxon>
        <taxon>Fungi</taxon>
        <taxon>Dikarya</taxon>
        <taxon>Ascomycota</taxon>
        <taxon>Saccharomycotina</taxon>
        <taxon>Pichiomycetes</taxon>
        <taxon>Debaryomycetaceae</taxon>
        <taxon>Debaryomyces</taxon>
    </lineage>
</organism>
<dbReference type="CDD" id="cd03362">
    <property type="entry name" value="TOPRIM_TopoIA_TopoIII"/>
    <property type="match status" value="1"/>
</dbReference>
<dbReference type="InterPro" id="IPR003602">
    <property type="entry name" value="Topo_IA_DNA-bd_dom"/>
</dbReference>
<evidence type="ECO:0000256" key="7">
    <source>
        <dbReference type="RuleBase" id="RU362092"/>
    </source>
</evidence>
<dbReference type="GO" id="GO:0006265">
    <property type="term" value="P:DNA topological change"/>
    <property type="evidence" value="ECO:0007669"/>
    <property type="project" value="EnsemblFungi"/>
</dbReference>
<protein>
    <recommendedName>
        <fullName evidence="3 7">DNA topoisomerase</fullName>
        <ecNumber evidence="3 7">5.6.2.1</ecNumber>
    </recommendedName>
</protein>
<dbReference type="PANTHER" id="PTHR11390:SF21">
    <property type="entry name" value="DNA TOPOISOMERASE 3-ALPHA"/>
    <property type="match status" value="1"/>
</dbReference>
<dbReference type="Gene3D" id="2.70.20.10">
    <property type="entry name" value="Topoisomerase I, domain 3"/>
    <property type="match status" value="1"/>
</dbReference>
<dbReference type="GO" id="GO:0140226">
    <property type="term" value="F:RNA topoisomerase activity"/>
    <property type="evidence" value="ECO:0007669"/>
    <property type="project" value="EnsemblFungi"/>
</dbReference>
<dbReference type="PROSITE" id="PS52039">
    <property type="entry name" value="TOPO_IA_2"/>
    <property type="match status" value="1"/>
</dbReference>
<dbReference type="PANTHER" id="PTHR11390">
    <property type="entry name" value="PROKARYOTIC DNA TOPOISOMERASE"/>
    <property type="match status" value="1"/>
</dbReference>
<dbReference type="SUPFAM" id="SSF56712">
    <property type="entry name" value="Prokaryotic type I DNA topoisomerase"/>
    <property type="match status" value="1"/>
</dbReference>
<comment type="function">
    <text evidence="7">Introduces a single-strand break via transesterification at a target site in duplex DNA. Releases the supercoiling and torsional tension of DNA introduced during the DNA replication and transcription by transiently cleaving and rejoining one strand of the DNA duplex. The scissile phosphodiester is attacked by the catalytic tyrosine of the enzyme, resulting in the formation of a DNA-(5'-phosphotyrosyl)-enzyme intermediate and the expulsion of a 3'-OH DNA strand.</text>
</comment>
<dbReference type="AlphaFoldDB" id="B5RUS0"/>
<dbReference type="OMA" id="VIHNVYS"/>
<dbReference type="PRINTS" id="PR00417">
    <property type="entry name" value="PRTPISMRASEI"/>
</dbReference>
<dbReference type="InterPro" id="IPR013825">
    <property type="entry name" value="Topo_IA_cen_sub2"/>
</dbReference>
<evidence type="ECO:0000256" key="4">
    <source>
        <dbReference type="ARBA" id="ARBA00023029"/>
    </source>
</evidence>
<dbReference type="InterPro" id="IPR013824">
    <property type="entry name" value="Topo_IA_cen_sub1"/>
</dbReference>
<dbReference type="EMBL" id="CR382139">
    <property type="protein sequence ID" value="CAR65964.1"/>
    <property type="molecule type" value="Genomic_DNA"/>
</dbReference>
<dbReference type="FunFam" id="3.40.50.140:FF:000005">
    <property type="entry name" value="DNA topoisomerase"/>
    <property type="match status" value="1"/>
</dbReference>
<dbReference type="VEuPathDB" id="FungiDB:DEHA2G13376g"/>
<proteinExistence type="inferred from homology"/>
<dbReference type="GO" id="GO:0007064">
    <property type="term" value="P:mitotic sister chromatid cohesion"/>
    <property type="evidence" value="ECO:0007669"/>
    <property type="project" value="EnsemblFungi"/>
</dbReference>
<dbReference type="Pfam" id="PF01751">
    <property type="entry name" value="Toprim"/>
    <property type="match status" value="1"/>
</dbReference>
<dbReference type="Gene3D" id="1.10.290.10">
    <property type="entry name" value="Topoisomerase I, domain 4"/>
    <property type="match status" value="1"/>
</dbReference>
<dbReference type="GO" id="GO:0035861">
    <property type="term" value="C:site of double-strand break"/>
    <property type="evidence" value="ECO:0007669"/>
    <property type="project" value="EnsemblFungi"/>
</dbReference>
<dbReference type="GO" id="GO:0000018">
    <property type="term" value="P:regulation of DNA recombination"/>
    <property type="evidence" value="ECO:0007669"/>
    <property type="project" value="EnsemblFungi"/>
</dbReference>
<dbReference type="Pfam" id="PF01131">
    <property type="entry name" value="Topoisom_bac"/>
    <property type="match status" value="1"/>
</dbReference>
<sequence length="624" mass="71435">MKILCVAEKPSISKAVSQVLSGGNVRTRNSKNKYIKNYDFKFDFPGYGLVDVTMTAVMGHITNMDFPNTFSWGKCNPGRLFEAPLIDVISNKDVYNNISSEARSATKLMIWTDCDREGEFIGHEIFLAAYKGNSSIKVEDIWRSQFSHLERSHVLQAAKNPIKLDMNSVYAVSCRMEIDLRVGASFTRFLTELFRRSQVIKMEKGSFISYGTCQFPTLGFIVDRYNRVKSFIAEDFWYISVEVKKDNQNVQFSWTKHHLFDRFYVTLLYQNCLENSEGKISNLTKKPTKNWRPLPLTTVQLQKDCSSFFKISAKRALDAAEKLYNKGFISYPRTETDKFPPTMDLRIIIEKQRQDSRWGTYASALLDQNFRTPRGGNNDDKAHPPIHPVNYVNIDSLDKPDEKKVYEYVVRRYLACCSDDAKGEQTSATLQWGNEIFTASGLTVLERNYLDVYPYRSWESTRQLPSFTEGEAIKISYSKMKEGRTGAPQHMTEPELIALMDVNGIGTDATIAEHIDKVLTRGYIVKIRQSTTEYIIPSELGMGLIEGFNQMEFENISLSKPFLRKRLENSLQEIVDGRRSKQNVLSEIVQLYKQAYGLSVQNGNTLVQACHHIINANSQSDQSR</sequence>
<dbReference type="eggNOG" id="KOG1956">
    <property type="taxonomic scope" value="Eukaryota"/>
</dbReference>
<evidence type="ECO:0000256" key="5">
    <source>
        <dbReference type="ARBA" id="ARBA00023125"/>
    </source>
</evidence>
<dbReference type="InterPro" id="IPR023405">
    <property type="entry name" value="Topo_IA_core_domain"/>
</dbReference>
<dbReference type="SMART" id="SM00437">
    <property type="entry name" value="TOP1Ac"/>
    <property type="match status" value="1"/>
</dbReference>
<evidence type="ECO:0000313" key="10">
    <source>
        <dbReference type="EMBL" id="CAR65964.1"/>
    </source>
</evidence>
<accession>B5RUS0</accession>
<dbReference type="OrthoDB" id="430051at2759"/>
<keyword evidence="5 7" id="KW-0238">DNA-binding</keyword>
<dbReference type="SMART" id="SM00436">
    <property type="entry name" value="TOP1Bc"/>
    <property type="match status" value="1"/>
</dbReference>
<dbReference type="KEGG" id="dha:DEHA2G13376g"/>
<dbReference type="Gene3D" id="1.10.460.10">
    <property type="entry name" value="Topoisomerase I, domain 2"/>
    <property type="match status" value="1"/>
</dbReference>
<evidence type="ECO:0000313" key="11">
    <source>
        <dbReference type="Proteomes" id="UP000000599"/>
    </source>
</evidence>
<dbReference type="PROSITE" id="PS50880">
    <property type="entry name" value="TOPRIM"/>
    <property type="match status" value="1"/>
</dbReference>
<dbReference type="InterPro" id="IPR013497">
    <property type="entry name" value="Topo_IA_cen"/>
</dbReference>
<feature type="domain" description="Topo IA-type catalytic" evidence="9">
    <location>
        <begin position="165"/>
        <end position="596"/>
    </location>
</feature>
<dbReference type="InParanoid" id="B5RUS0"/>
<dbReference type="InterPro" id="IPR003601">
    <property type="entry name" value="Topo_IA_2"/>
</dbReference>
<dbReference type="SMART" id="SM00493">
    <property type="entry name" value="TOPRIM"/>
    <property type="match status" value="1"/>
</dbReference>
<dbReference type="GO" id="GO:0007004">
    <property type="term" value="P:telomere maintenance via telomerase"/>
    <property type="evidence" value="ECO:0007669"/>
    <property type="project" value="EnsemblFungi"/>
</dbReference>
<dbReference type="Proteomes" id="UP000000599">
    <property type="component" value="Chromosome G"/>
</dbReference>
<keyword evidence="4 7" id="KW-0799">Topoisomerase</keyword>
<dbReference type="InterPro" id="IPR006171">
    <property type="entry name" value="TOPRIM_dom"/>
</dbReference>
<dbReference type="InterPro" id="IPR034144">
    <property type="entry name" value="TOPRIM_TopoIII"/>
</dbReference>
<dbReference type="FunFam" id="1.10.290.10:FF:000001">
    <property type="entry name" value="DNA topoisomerase"/>
    <property type="match status" value="1"/>
</dbReference>
<evidence type="ECO:0000259" key="9">
    <source>
        <dbReference type="PROSITE" id="PS52039"/>
    </source>
</evidence>
<dbReference type="GeneID" id="8999202"/>
<evidence type="ECO:0000256" key="2">
    <source>
        <dbReference type="ARBA" id="ARBA00009446"/>
    </source>
</evidence>
<dbReference type="InterPro" id="IPR000380">
    <property type="entry name" value="Topo_IA"/>
</dbReference>
<dbReference type="GO" id="GO:0007131">
    <property type="term" value="P:reciprocal meiotic recombination"/>
    <property type="evidence" value="ECO:0007669"/>
    <property type="project" value="EnsemblFungi"/>
</dbReference>
<dbReference type="Gene3D" id="3.40.50.140">
    <property type="match status" value="1"/>
</dbReference>
<dbReference type="GO" id="GO:0003677">
    <property type="term" value="F:DNA binding"/>
    <property type="evidence" value="ECO:0007669"/>
    <property type="project" value="UniProtKB-KW"/>
</dbReference>
<comment type="catalytic activity">
    <reaction evidence="1 7">
        <text>ATP-independent breakage of single-stranded DNA, followed by passage and rejoining.</text>
        <dbReference type="EC" id="5.6.2.1"/>
    </reaction>
</comment>
<evidence type="ECO:0000259" key="8">
    <source>
        <dbReference type="PROSITE" id="PS50880"/>
    </source>
</evidence>
<dbReference type="GO" id="GO:0033260">
    <property type="term" value="P:nuclear DNA replication"/>
    <property type="evidence" value="ECO:0007669"/>
    <property type="project" value="EnsemblFungi"/>
</dbReference>
<reference evidence="10 11" key="1">
    <citation type="journal article" date="2004" name="Nature">
        <title>Genome evolution in yeasts.</title>
        <authorList>
            <consortium name="Genolevures"/>
            <person name="Dujon B."/>
            <person name="Sherman D."/>
            <person name="Fischer G."/>
            <person name="Durrens P."/>
            <person name="Casaregola S."/>
            <person name="Lafontaine I."/>
            <person name="de Montigny J."/>
            <person name="Marck C."/>
            <person name="Neuveglise C."/>
            <person name="Talla E."/>
            <person name="Goffard N."/>
            <person name="Frangeul L."/>
            <person name="Aigle M."/>
            <person name="Anthouard V."/>
            <person name="Babour A."/>
            <person name="Barbe V."/>
            <person name="Barnay S."/>
            <person name="Blanchin S."/>
            <person name="Beckerich J.M."/>
            <person name="Beyne E."/>
            <person name="Bleykasten C."/>
            <person name="Boisrame A."/>
            <person name="Boyer J."/>
            <person name="Cattolico L."/>
            <person name="Confanioleri F."/>
            <person name="de Daruvar A."/>
            <person name="Despons L."/>
            <person name="Fabre E."/>
            <person name="Fairhead C."/>
            <person name="Ferry-Dumazet H."/>
            <person name="Groppi A."/>
            <person name="Hantraye F."/>
            <person name="Hennequin C."/>
            <person name="Jauniaux N."/>
            <person name="Joyet P."/>
            <person name="Kachouri R."/>
            <person name="Kerrest A."/>
            <person name="Koszul R."/>
            <person name="Lemaire M."/>
            <person name="Lesur I."/>
            <person name="Ma L."/>
            <person name="Muller H."/>
            <person name="Nicaud J.M."/>
            <person name="Nikolski M."/>
            <person name="Oztas S."/>
            <person name="Ozier-Kalogeropoulos O."/>
            <person name="Pellenz S."/>
            <person name="Potier S."/>
            <person name="Richard G.F."/>
            <person name="Straub M.L."/>
            <person name="Suleau A."/>
            <person name="Swennene D."/>
            <person name="Tekaia F."/>
            <person name="Wesolowski-Louvel M."/>
            <person name="Westhof E."/>
            <person name="Wirth B."/>
            <person name="Zeniou-Meyer M."/>
            <person name="Zivanovic I."/>
            <person name="Bolotin-Fukuhara M."/>
            <person name="Thierry A."/>
            <person name="Bouchier C."/>
            <person name="Caudron B."/>
            <person name="Scarpelli C."/>
            <person name="Gaillardin C."/>
            <person name="Weissenbach J."/>
            <person name="Wincker P."/>
            <person name="Souciet J.L."/>
        </authorList>
    </citation>
    <scope>NUCLEOTIDE SEQUENCE [LARGE SCALE GENOMIC DNA]</scope>
    <source>
        <strain evidence="11">ATCC 36239 / CBS 767 / BCRC 21394 / JCM 1990 / NBRC 0083 / IGC 2968</strain>
    </source>
</reference>
<comment type="similarity">
    <text evidence="2 7">Belongs to the type IA topoisomerase family.</text>
</comment>
<feature type="domain" description="Toprim" evidence="8">
    <location>
        <begin position="2"/>
        <end position="147"/>
    </location>
</feature>
<name>B5RUS0_DEBHA</name>
<dbReference type="CDD" id="cd00186">
    <property type="entry name" value="TOP1Ac"/>
    <property type="match status" value="1"/>
</dbReference>
<dbReference type="HOGENOM" id="CLU_002929_1_1_1"/>
<dbReference type="GO" id="GO:0005634">
    <property type="term" value="C:nucleus"/>
    <property type="evidence" value="ECO:0007669"/>
    <property type="project" value="EnsemblFungi"/>
</dbReference>
<evidence type="ECO:0000256" key="1">
    <source>
        <dbReference type="ARBA" id="ARBA00000213"/>
    </source>
</evidence>
<dbReference type="FunCoup" id="B5RUS0">
    <property type="interactions" value="958"/>
</dbReference>
<dbReference type="GO" id="GO:0006301">
    <property type="term" value="P:DNA damage tolerance"/>
    <property type="evidence" value="ECO:0007669"/>
    <property type="project" value="EnsemblFungi"/>
</dbReference>
<dbReference type="RefSeq" id="XP_002770630.1">
    <property type="nucleotide sequence ID" value="XM_002770584.1"/>
</dbReference>
<dbReference type="GO" id="GO:0000724">
    <property type="term" value="P:double-strand break repair via homologous recombination"/>
    <property type="evidence" value="ECO:0007669"/>
    <property type="project" value="EnsemblFungi"/>
</dbReference>